<dbReference type="GO" id="GO:0002939">
    <property type="term" value="P:tRNA N1-guanine methylation"/>
    <property type="evidence" value="ECO:0007669"/>
    <property type="project" value="TreeGrafter"/>
</dbReference>
<keyword evidence="5" id="KW-0949">S-adenosyl-L-methionine</keyword>
<feature type="region of interest" description="Disordered" evidence="9">
    <location>
        <begin position="96"/>
        <end position="130"/>
    </location>
</feature>
<dbReference type="CDD" id="cd18089">
    <property type="entry name" value="SPOUT_Trm10-like"/>
    <property type="match status" value="1"/>
</dbReference>
<evidence type="ECO:0000256" key="7">
    <source>
        <dbReference type="ARBA" id="ARBA00032166"/>
    </source>
</evidence>
<dbReference type="GO" id="GO:0005634">
    <property type="term" value="C:nucleus"/>
    <property type="evidence" value="ECO:0007669"/>
    <property type="project" value="TreeGrafter"/>
</dbReference>
<keyword evidence="12" id="KW-1185">Reference proteome</keyword>
<dbReference type="InterPro" id="IPR038459">
    <property type="entry name" value="MT_TRM10-typ_sf"/>
</dbReference>
<accession>A0A9P6ETG2</accession>
<keyword evidence="3" id="KW-0489">Methyltransferase</keyword>
<organism evidence="11 12">
    <name type="scientific">Crepidotus variabilis</name>
    <dbReference type="NCBI Taxonomy" id="179855"/>
    <lineage>
        <taxon>Eukaryota</taxon>
        <taxon>Fungi</taxon>
        <taxon>Dikarya</taxon>
        <taxon>Basidiomycota</taxon>
        <taxon>Agaricomycotina</taxon>
        <taxon>Agaricomycetes</taxon>
        <taxon>Agaricomycetidae</taxon>
        <taxon>Agaricales</taxon>
        <taxon>Agaricineae</taxon>
        <taxon>Crepidotaceae</taxon>
        <taxon>Crepidotus</taxon>
    </lineage>
</organism>
<evidence type="ECO:0000256" key="1">
    <source>
        <dbReference type="ARBA" id="ARBA00012797"/>
    </source>
</evidence>
<keyword evidence="4" id="KW-0808">Transferase</keyword>
<dbReference type="AlphaFoldDB" id="A0A9P6ETG2"/>
<dbReference type="EC" id="2.1.1.221" evidence="1"/>
<evidence type="ECO:0000256" key="6">
    <source>
        <dbReference type="ARBA" id="ARBA00031792"/>
    </source>
</evidence>
<protein>
    <recommendedName>
        <fullName evidence="2">tRNA (guanine(9)-N1)-methyltransferase</fullName>
        <ecNumber evidence="1">2.1.1.221</ecNumber>
    </recommendedName>
    <alternativeName>
        <fullName evidence="7">tRNA methyltransferase 10</fullName>
    </alternativeName>
    <alternativeName>
        <fullName evidence="6">tRNA(m1G9)-methyltransferase</fullName>
    </alternativeName>
</protein>
<feature type="region of interest" description="Disordered" evidence="9">
    <location>
        <begin position="1"/>
        <end position="55"/>
    </location>
</feature>
<feature type="domain" description="SAM-dependent MTase TRM10-type" evidence="10">
    <location>
        <begin position="124"/>
        <end position="373"/>
    </location>
</feature>
<dbReference type="Gene3D" id="3.40.1280.30">
    <property type="match status" value="1"/>
</dbReference>
<feature type="compositionally biased region" description="Basic and acidic residues" evidence="9">
    <location>
        <begin position="33"/>
        <end position="49"/>
    </location>
</feature>
<comment type="caution">
    <text evidence="11">The sequence shown here is derived from an EMBL/GenBank/DDBJ whole genome shotgun (WGS) entry which is preliminary data.</text>
</comment>
<feature type="compositionally biased region" description="Basic and acidic residues" evidence="9">
    <location>
        <begin position="1"/>
        <end position="17"/>
    </location>
</feature>
<proteinExistence type="predicted"/>
<sequence>MGDNHFDEADPPQKEAAKSVVTVTEEANAITDFRAETRTERNEPSRDADLGLVASTDNMEMVADATGRGVQPVISKNAMKRARRAEHFATVKLERRAREKAAKKEKKRERAEMRAAGDLDEEDHEQRTAKKPKLDFGGTVVVDLGFDDLMSEKEVTSLCSQLAYTYSCNRRASFPFSLIYTSLNGKTHQRLETLGEASYKRWSHTKWFEGDYETLWQPQPNALHFSEPKTSVVEPAFSTSTERLSSNSPPQATTSPAAVKVPNLPDLRRTSPKTGFIYLTADTEDELTELSPNETYIIGGICDHNRYKNLCINKARESGIRTARLPIGRYLASLPTRKVLTVNQVFEILVKWVETKDWEEALYSVIPKRKFQQGAKVERSKVIDAADVEDTFGEEVAPSEQLTT</sequence>
<dbReference type="GO" id="GO:0000049">
    <property type="term" value="F:tRNA binding"/>
    <property type="evidence" value="ECO:0007669"/>
    <property type="project" value="TreeGrafter"/>
</dbReference>
<dbReference type="PANTHER" id="PTHR13563:SF13">
    <property type="entry name" value="TRNA METHYLTRANSFERASE 10 HOMOLOG A"/>
    <property type="match status" value="1"/>
</dbReference>
<evidence type="ECO:0000256" key="9">
    <source>
        <dbReference type="SAM" id="MobiDB-lite"/>
    </source>
</evidence>
<dbReference type="InterPro" id="IPR028564">
    <property type="entry name" value="MT_TRM10-typ"/>
</dbReference>
<dbReference type="PANTHER" id="PTHR13563">
    <property type="entry name" value="TRNA (GUANINE-9-) METHYLTRANSFERASE"/>
    <property type="match status" value="1"/>
</dbReference>
<reference evidence="11" key="1">
    <citation type="submission" date="2020-11" db="EMBL/GenBank/DDBJ databases">
        <authorList>
            <consortium name="DOE Joint Genome Institute"/>
            <person name="Ahrendt S."/>
            <person name="Riley R."/>
            <person name="Andreopoulos W."/>
            <person name="Labutti K."/>
            <person name="Pangilinan J."/>
            <person name="Ruiz-Duenas F.J."/>
            <person name="Barrasa J.M."/>
            <person name="Sanchez-Garcia M."/>
            <person name="Camarero S."/>
            <person name="Miyauchi S."/>
            <person name="Serrano A."/>
            <person name="Linde D."/>
            <person name="Babiker R."/>
            <person name="Drula E."/>
            <person name="Ayuso-Fernandez I."/>
            <person name="Pacheco R."/>
            <person name="Padilla G."/>
            <person name="Ferreira P."/>
            <person name="Barriuso J."/>
            <person name="Kellner H."/>
            <person name="Castanera R."/>
            <person name="Alfaro M."/>
            <person name="Ramirez L."/>
            <person name="Pisabarro A.G."/>
            <person name="Kuo A."/>
            <person name="Tritt A."/>
            <person name="Lipzen A."/>
            <person name="He G."/>
            <person name="Yan M."/>
            <person name="Ng V."/>
            <person name="Cullen D."/>
            <person name="Martin F."/>
            <person name="Rosso M.-N."/>
            <person name="Henrissat B."/>
            <person name="Hibbett D."/>
            <person name="Martinez A.T."/>
            <person name="Grigoriev I.V."/>
        </authorList>
    </citation>
    <scope>NUCLEOTIDE SEQUENCE</scope>
    <source>
        <strain evidence="11">CBS 506.95</strain>
    </source>
</reference>
<evidence type="ECO:0000256" key="5">
    <source>
        <dbReference type="ARBA" id="ARBA00022691"/>
    </source>
</evidence>
<gene>
    <name evidence="11" type="ORF">CPB83DRAFT_842522</name>
</gene>
<dbReference type="EMBL" id="MU157825">
    <property type="protein sequence ID" value="KAF9534565.1"/>
    <property type="molecule type" value="Genomic_DNA"/>
</dbReference>
<dbReference type="OrthoDB" id="278300at2759"/>
<feature type="compositionally biased region" description="Basic and acidic residues" evidence="9">
    <location>
        <begin position="96"/>
        <end position="117"/>
    </location>
</feature>
<dbReference type="InterPro" id="IPR007356">
    <property type="entry name" value="tRNA_m1G_MeTrfase_euk"/>
</dbReference>
<evidence type="ECO:0000256" key="3">
    <source>
        <dbReference type="ARBA" id="ARBA00022603"/>
    </source>
</evidence>
<evidence type="ECO:0000256" key="4">
    <source>
        <dbReference type="ARBA" id="ARBA00022679"/>
    </source>
</evidence>
<dbReference type="PROSITE" id="PS51675">
    <property type="entry name" value="SAM_MT_TRM10"/>
    <property type="match status" value="1"/>
</dbReference>
<evidence type="ECO:0000256" key="2">
    <source>
        <dbReference type="ARBA" id="ARBA00020451"/>
    </source>
</evidence>
<evidence type="ECO:0000313" key="11">
    <source>
        <dbReference type="EMBL" id="KAF9534565.1"/>
    </source>
</evidence>
<dbReference type="Proteomes" id="UP000807306">
    <property type="component" value="Unassembled WGS sequence"/>
</dbReference>
<evidence type="ECO:0000313" key="12">
    <source>
        <dbReference type="Proteomes" id="UP000807306"/>
    </source>
</evidence>
<name>A0A9P6ETG2_9AGAR</name>
<evidence type="ECO:0000259" key="10">
    <source>
        <dbReference type="PROSITE" id="PS51675"/>
    </source>
</evidence>
<feature type="region of interest" description="Disordered" evidence="9">
    <location>
        <begin position="236"/>
        <end position="257"/>
    </location>
</feature>
<feature type="compositionally biased region" description="Polar residues" evidence="9">
    <location>
        <begin position="237"/>
        <end position="256"/>
    </location>
</feature>
<comment type="catalytic activity">
    <reaction evidence="8">
        <text>guanosine(9) in tRNA + S-adenosyl-L-methionine = N(1)-methylguanosine(9) in tRNA + S-adenosyl-L-homocysteine + H(+)</text>
        <dbReference type="Rhea" id="RHEA:43156"/>
        <dbReference type="Rhea" id="RHEA-COMP:10367"/>
        <dbReference type="Rhea" id="RHEA-COMP:10368"/>
        <dbReference type="ChEBI" id="CHEBI:15378"/>
        <dbReference type="ChEBI" id="CHEBI:57856"/>
        <dbReference type="ChEBI" id="CHEBI:59789"/>
        <dbReference type="ChEBI" id="CHEBI:73542"/>
        <dbReference type="ChEBI" id="CHEBI:74269"/>
        <dbReference type="EC" id="2.1.1.221"/>
    </reaction>
</comment>
<dbReference type="GO" id="GO:0052905">
    <property type="term" value="F:tRNA (guanosine(9)-N1)-methyltransferase activity"/>
    <property type="evidence" value="ECO:0007669"/>
    <property type="project" value="UniProtKB-EC"/>
</dbReference>
<evidence type="ECO:0000256" key="8">
    <source>
        <dbReference type="ARBA" id="ARBA00048434"/>
    </source>
</evidence>